<name>A0A562NBG4_9HYPH</name>
<dbReference type="NCBIfam" id="NF045780">
    <property type="entry name" value="TrlF_fam_ATP"/>
    <property type="match status" value="1"/>
</dbReference>
<comment type="caution">
    <text evidence="2">The sequence shown here is derived from an EMBL/GenBank/DDBJ whole genome shotgun (WGS) entry which is preliminary data.</text>
</comment>
<proteinExistence type="predicted"/>
<feature type="domain" description="ATPase AAA-type core" evidence="1">
    <location>
        <begin position="857"/>
        <end position="928"/>
    </location>
</feature>
<dbReference type="InterPro" id="IPR027417">
    <property type="entry name" value="P-loop_NTPase"/>
</dbReference>
<dbReference type="GO" id="GO:0006302">
    <property type="term" value="P:double-strand break repair"/>
    <property type="evidence" value="ECO:0007669"/>
    <property type="project" value="TreeGrafter"/>
</dbReference>
<dbReference type="SUPFAM" id="SSF52540">
    <property type="entry name" value="P-loop containing nucleoside triphosphate hydrolases"/>
    <property type="match status" value="1"/>
</dbReference>
<dbReference type="Gene3D" id="3.40.50.300">
    <property type="entry name" value="P-loop containing nucleotide triphosphate hydrolases"/>
    <property type="match status" value="2"/>
</dbReference>
<dbReference type="InterPro" id="IPR003959">
    <property type="entry name" value="ATPase_AAA_core"/>
</dbReference>
<dbReference type="GO" id="GO:0016887">
    <property type="term" value="F:ATP hydrolysis activity"/>
    <property type="evidence" value="ECO:0007669"/>
    <property type="project" value="InterPro"/>
</dbReference>
<dbReference type="GO" id="GO:0000731">
    <property type="term" value="P:DNA synthesis involved in DNA repair"/>
    <property type="evidence" value="ECO:0007669"/>
    <property type="project" value="TreeGrafter"/>
</dbReference>
<evidence type="ECO:0000313" key="3">
    <source>
        <dbReference type="Proteomes" id="UP000317122"/>
    </source>
</evidence>
<protein>
    <submittedName>
        <fullName evidence="2">Putative AbiEii toxin of type IV toxin-antitoxin system</fullName>
    </submittedName>
</protein>
<dbReference type="GO" id="GO:0005524">
    <property type="term" value="F:ATP binding"/>
    <property type="evidence" value="ECO:0007669"/>
    <property type="project" value="InterPro"/>
</dbReference>
<organism evidence="2 3">
    <name type="scientific">Mesorhizobium tianshanense</name>
    <dbReference type="NCBI Taxonomy" id="39844"/>
    <lineage>
        <taxon>Bacteria</taxon>
        <taxon>Pseudomonadati</taxon>
        <taxon>Pseudomonadota</taxon>
        <taxon>Alphaproteobacteria</taxon>
        <taxon>Hyphomicrobiales</taxon>
        <taxon>Phyllobacteriaceae</taxon>
        <taxon>Mesorhizobium</taxon>
    </lineage>
</organism>
<dbReference type="InterPro" id="IPR054787">
    <property type="entry name" value="TrlF_ATPase"/>
</dbReference>
<sequence length="992" mass="110151">MIGGSVGNSGSRWLRWEPHIHAPGTVLNDQFSGADTWEEYLAKIETATPTVRALGVTDYYLLDTYERVRDAKHRDGRLPGVDLVFPNIELRLAFGTVKGNWVNCHLLVNPQDPDHVGATQRFLAQLSFEYSGDRFTCTPDELTRLGSKIDPNLSGRGALARGATQFKVSFEQLGELYRAIDWAKNNILIAVAGSEHDGTSGMRGESEGAQRQEVERFAHIVFASSVSQRDFWLGRKSSATPDEIRARYGALKPCLHGSDAHETAKVGAPDDNRYSWVKGGAHFDALRQAVIDPAGRAFVGAAPPIRATPSQVISRITIQNAPWAATPVVELNPGLVAIIGARGSGKTALADAIAAGCDAASEHLSPASFLVRAGDLLEGASVRLDWGSGDPSERRLLDYEYDADLDGRFARARYLSQKFVEELCSADGMTDALLGEIERVIFEAHPEKDGTFHFDQLLELRATRFRLARQREEAAIATLSDQIGLEREKRRQIPGFTQQLAQREQTVKGLEADRDKLIVKGTEARADRLTVIVNAAEKVRSFVRFFTNQENSLLSLQDEVRAFRQSKAPEALRQTKSSFVAARLEDSDWQDFLLEYHGDVDAALAAKLETARNNAAGWRGAAPAPLADSDQSYLGENADPEKRPLAVLEAEATRLQALINIDTETANKFAALIRRIAGENTQIETTRTSLADCQKAAERMTDLSKQRRETYLRVFESIIAEEQVLRDLYRPLVDRLQAAKDTLQKLSFSASRHADVKQWALLGEKLFDLRRAGDFKGKGSIEQWANANLRKAWETGDVAAVDKAIQHFTDAWQDELLAVANVAANDQTAYRGWLMRFAKWLFSTDHIQIEYSIDYEGTDITKLSPGTRGIVLLLLYLALDESDHRPLIIDQPEENLDPKSIFDELVTLFMAAKIKRQVIMVTHNANLVINTDADQIIVANAGPHGPGELPPITYVSGGMDDAYMRQHVCDILEGGEEAFKERARRLRVRLER</sequence>
<gene>
    <name evidence="2" type="ORF">IQ26_05091</name>
</gene>
<accession>A0A562NBG4</accession>
<keyword evidence="3" id="KW-1185">Reference proteome</keyword>
<dbReference type="PANTHER" id="PTHR32182:SF22">
    <property type="entry name" value="ATP-DEPENDENT ENDONUCLEASE, OLD FAMILY-RELATED"/>
    <property type="match status" value="1"/>
</dbReference>
<dbReference type="Pfam" id="PF13304">
    <property type="entry name" value="AAA_21"/>
    <property type="match status" value="1"/>
</dbReference>
<dbReference type="EMBL" id="VLKT01000036">
    <property type="protein sequence ID" value="TWI29509.1"/>
    <property type="molecule type" value="Genomic_DNA"/>
</dbReference>
<evidence type="ECO:0000259" key="1">
    <source>
        <dbReference type="Pfam" id="PF13304"/>
    </source>
</evidence>
<dbReference type="PANTHER" id="PTHR32182">
    <property type="entry name" value="DNA REPLICATION AND REPAIR PROTEIN RECF"/>
    <property type="match status" value="1"/>
</dbReference>
<dbReference type="AlphaFoldDB" id="A0A562NBG4"/>
<dbReference type="Proteomes" id="UP000317122">
    <property type="component" value="Unassembled WGS sequence"/>
</dbReference>
<evidence type="ECO:0000313" key="2">
    <source>
        <dbReference type="EMBL" id="TWI29509.1"/>
    </source>
</evidence>
<reference evidence="2 3" key="1">
    <citation type="journal article" date="2015" name="Stand. Genomic Sci.">
        <title>Genomic Encyclopedia of Bacterial and Archaeal Type Strains, Phase III: the genomes of soil and plant-associated and newly described type strains.</title>
        <authorList>
            <person name="Whitman W.B."/>
            <person name="Woyke T."/>
            <person name="Klenk H.P."/>
            <person name="Zhou Y."/>
            <person name="Lilburn T.G."/>
            <person name="Beck B.J."/>
            <person name="De Vos P."/>
            <person name="Vandamme P."/>
            <person name="Eisen J.A."/>
            <person name="Garrity G."/>
            <person name="Hugenholtz P."/>
            <person name="Kyrpides N.C."/>
        </authorList>
    </citation>
    <scope>NUCLEOTIDE SEQUENCE [LARGE SCALE GENOMIC DNA]</scope>
    <source>
        <strain evidence="2 3">CGMCC 1.2546</strain>
    </source>
</reference>